<accession>A0ABW5IYI0</accession>
<keyword evidence="1" id="KW-0812">Transmembrane</keyword>
<feature type="transmembrane region" description="Helical" evidence="1">
    <location>
        <begin position="72"/>
        <end position="90"/>
    </location>
</feature>
<reference evidence="3" key="1">
    <citation type="journal article" date="2019" name="Int. J. Syst. Evol. Microbiol.">
        <title>The Global Catalogue of Microorganisms (GCM) 10K type strain sequencing project: providing services to taxonomists for standard genome sequencing and annotation.</title>
        <authorList>
            <consortium name="The Broad Institute Genomics Platform"/>
            <consortium name="The Broad Institute Genome Sequencing Center for Infectious Disease"/>
            <person name="Wu L."/>
            <person name="Ma J."/>
        </authorList>
    </citation>
    <scope>NUCLEOTIDE SEQUENCE [LARGE SCALE GENOMIC DNA]</scope>
    <source>
        <strain evidence="3">KCTC 42585</strain>
    </source>
</reference>
<keyword evidence="1" id="KW-1133">Transmembrane helix</keyword>
<evidence type="ECO:0000313" key="3">
    <source>
        <dbReference type="Proteomes" id="UP001597468"/>
    </source>
</evidence>
<feature type="transmembrane region" description="Helical" evidence="1">
    <location>
        <begin position="40"/>
        <end position="60"/>
    </location>
</feature>
<feature type="transmembrane region" description="Helical" evidence="1">
    <location>
        <begin position="12"/>
        <end position="34"/>
    </location>
</feature>
<gene>
    <name evidence="2" type="ORF">ACFSTG_12660</name>
</gene>
<organism evidence="2 3">
    <name type="scientific">Salinimicrobium flavum</name>
    <dbReference type="NCBI Taxonomy" id="1737065"/>
    <lineage>
        <taxon>Bacteria</taxon>
        <taxon>Pseudomonadati</taxon>
        <taxon>Bacteroidota</taxon>
        <taxon>Flavobacteriia</taxon>
        <taxon>Flavobacteriales</taxon>
        <taxon>Flavobacteriaceae</taxon>
        <taxon>Salinimicrobium</taxon>
    </lineage>
</organism>
<proteinExistence type="predicted"/>
<protein>
    <recommendedName>
        <fullName evidence="4">PH domain-containing protein</fullName>
    </recommendedName>
</protein>
<evidence type="ECO:0000313" key="2">
    <source>
        <dbReference type="EMBL" id="MFD2518752.1"/>
    </source>
</evidence>
<dbReference type="RefSeq" id="WP_380753437.1">
    <property type="nucleotide sequence ID" value="NZ_JBHULT010000010.1"/>
</dbReference>
<evidence type="ECO:0000256" key="1">
    <source>
        <dbReference type="SAM" id="Phobius"/>
    </source>
</evidence>
<keyword evidence="1" id="KW-0472">Membrane</keyword>
<dbReference type="EMBL" id="JBHULT010000010">
    <property type="protein sequence ID" value="MFD2518752.1"/>
    <property type="molecule type" value="Genomic_DNA"/>
</dbReference>
<name>A0ABW5IYI0_9FLAO</name>
<sequence length="198" mass="22839">MNRRTQFLRRLIFPVTPVIVLAVLSIIWSLVILVTSPPSAGLIVVLAFGITMGIFFLYVLDRILVRKIAFKTLVSGELFLGILLAFYIYYEQSTIDINIKTNEDYIVILFDSKENLLKDFPRKGVFGKELNLNEHIVHVDSSLYGKENLRINEREEWTGFSQTEGKIKIQGKPVRYILRAKRNRQPSIEDLLPEIDKP</sequence>
<dbReference type="Proteomes" id="UP001597468">
    <property type="component" value="Unassembled WGS sequence"/>
</dbReference>
<comment type="caution">
    <text evidence="2">The sequence shown here is derived from an EMBL/GenBank/DDBJ whole genome shotgun (WGS) entry which is preliminary data.</text>
</comment>
<evidence type="ECO:0008006" key="4">
    <source>
        <dbReference type="Google" id="ProtNLM"/>
    </source>
</evidence>
<keyword evidence="3" id="KW-1185">Reference proteome</keyword>